<name>A0A2J8AJB9_9CHLO</name>
<evidence type="ECO:0000313" key="1">
    <source>
        <dbReference type="EMBL" id="PNH12609.1"/>
    </source>
</evidence>
<reference evidence="1 2" key="1">
    <citation type="journal article" date="2017" name="Mol. Biol. Evol.">
        <title>The 4-celled Tetrabaena socialis nuclear genome reveals the essential components for genetic control of cell number at the origin of multicellularity in the volvocine lineage.</title>
        <authorList>
            <person name="Featherston J."/>
            <person name="Arakaki Y."/>
            <person name="Hanschen E.R."/>
            <person name="Ferris P.J."/>
            <person name="Michod R.E."/>
            <person name="Olson B.J.S.C."/>
            <person name="Nozaki H."/>
            <person name="Durand P.M."/>
        </authorList>
    </citation>
    <scope>NUCLEOTIDE SEQUENCE [LARGE SCALE GENOMIC DNA]</scope>
    <source>
        <strain evidence="1 2">NIES-571</strain>
    </source>
</reference>
<proteinExistence type="predicted"/>
<evidence type="ECO:0000313" key="2">
    <source>
        <dbReference type="Proteomes" id="UP000236333"/>
    </source>
</evidence>
<dbReference type="OrthoDB" id="537000at2759"/>
<dbReference type="AlphaFoldDB" id="A0A2J8AJB9"/>
<keyword evidence="2" id="KW-1185">Reference proteome</keyword>
<evidence type="ECO:0008006" key="3">
    <source>
        <dbReference type="Google" id="ProtNLM"/>
    </source>
</evidence>
<organism evidence="1 2">
    <name type="scientific">Tetrabaena socialis</name>
    <dbReference type="NCBI Taxonomy" id="47790"/>
    <lineage>
        <taxon>Eukaryota</taxon>
        <taxon>Viridiplantae</taxon>
        <taxon>Chlorophyta</taxon>
        <taxon>core chlorophytes</taxon>
        <taxon>Chlorophyceae</taxon>
        <taxon>CS clade</taxon>
        <taxon>Chlamydomonadales</taxon>
        <taxon>Tetrabaenaceae</taxon>
        <taxon>Tetrabaena</taxon>
    </lineage>
</organism>
<dbReference type="Proteomes" id="UP000236333">
    <property type="component" value="Unassembled WGS sequence"/>
</dbReference>
<sequence>MRGSALRALASGTWAGMGALELGASKLAGVGAEMAARPTVGTAMRAFAAAAPAFAVPGVSGDAAGVLATVEALLQPDSASGPKDVSDAAVALAYLGARGDRRLWGKVLEKAGSLGASLGGPALGNLAWALSASNVSHSRTAAELSGPLAASLKTLSPAQISFAVEAIGASGSADAELFAAITALVEARAADFKTADLTRLLWGFGAAGVQDSKLVKAASAGLVAKSAELTGREAAQALWGLAALRRAPDAPLTAALSKALKAGVEAPADAAAAAWALATLAVKADAGTVKALADKAKAAAADLSAAQAAQGGWGLALLGDKDGAAALLAAAGAAVAKDPTSASPSALALLHIGATVSGAALPPALAEFASKGFALAVEHGRHARSGAAAAFHAELAEAVAYATGARHRPDVAAKVAALVAPAPDGSSLDILLPAEKLAVVGVEAELLAASGAVLGGSLGVARVREAQGYKVALVSAADWPAGAPVKERAAALLAAVKKAVPSLGGMADKLAREL</sequence>
<comment type="caution">
    <text evidence="1">The sequence shown here is derived from an EMBL/GenBank/DDBJ whole genome shotgun (WGS) entry which is preliminary data.</text>
</comment>
<protein>
    <recommendedName>
        <fullName evidence="3">RAP domain-containing protein</fullName>
    </recommendedName>
</protein>
<gene>
    <name evidence="1" type="ORF">TSOC_000418</name>
</gene>
<dbReference type="EMBL" id="PGGS01000006">
    <property type="protein sequence ID" value="PNH12609.1"/>
    <property type="molecule type" value="Genomic_DNA"/>
</dbReference>
<accession>A0A2J8AJB9</accession>